<dbReference type="GO" id="GO:0030677">
    <property type="term" value="C:ribonuclease P complex"/>
    <property type="evidence" value="ECO:0007669"/>
    <property type="project" value="TreeGrafter"/>
</dbReference>
<keyword evidence="5 7" id="KW-0378">Hydrolase</keyword>
<dbReference type="PROSITE" id="PS00648">
    <property type="entry name" value="RIBONUCLEASE_P"/>
    <property type="match status" value="1"/>
</dbReference>
<comment type="similarity">
    <text evidence="7">Belongs to the RnpA family.</text>
</comment>
<dbReference type="GO" id="GO:0042781">
    <property type="term" value="F:3'-tRNA processing endoribonuclease activity"/>
    <property type="evidence" value="ECO:0007669"/>
    <property type="project" value="TreeGrafter"/>
</dbReference>
<comment type="catalytic activity">
    <reaction evidence="7">
        <text>Endonucleolytic cleavage of RNA, removing 5'-extranucleotides from tRNA precursor.</text>
        <dbReference type="EC" id="3.1.26.5"/>
    </reaction>
</comment>
<organism evidence="9 10">
    <name type="scientific">Sulfobacillus benefaciens</name>
    <dbReference type="NCBI Taxonomy" id="453960"/>
    <lineage>
        <taxon>Bacteria</taxon>
        <taxon>Bacillati</taxon>
        <taxon>Bacillota</taxon>
        <taxon>Clostridia</taxon>
        <taxon>Eubacteriales</taxon>
        <taxon>Clostridiales Family XVII. Incertae Sedis</taxon>
        <taxon>Sulfobacillus</taxon>
    </lineage>
</organism>
<dbReference type="GO" id="GO:0001682">
    <property type="term" value="P:tRNA 5'-leader removal"/>
    <property type="evidence" value="ECO:0007669"/>
    <property type="project" value="UniProtKB-UniRule"/>
</dbReference>
<dbReference type="InterPro" id="IPR020539">
    <property type="entry name" value="RNase_P_CS"/>
</dbReference>
<dbReference type="InterPro" id="IPR020568">
    <property type="entry name" value="Ribosomal_Su5_D2-typ_SF"/>
</dbReference>
<comment type="caution">
    <text evidence="9">The sequence shown here is derived from an EMBL/GenBank/DDBJ whole genome shotgun (WGS) entry which is preliminary data.</text>
</comment>
<keyword evidence="4 7" id="KW-0255">Endonuclease</keyword>
<evidence type="ECO:0000256" key="5">
    <source>
        <dbReference type="ARBA" id="ARBA00022801"/>
    </source>
</evidence>
<evidence type="ECO:0000256" key="2">
    <source>
        <dbReference type="ARBA" id="ARBA00022694"/>
    </source>
</evidence>
<dbReference type="NCBIfam" id="TIGR00188">
    <property type="entry name" value="rnpA"/>
    <property type="match status" value="1"/>
</dbReference>
<evidence type="ECO:0000256" key="8">
    <source>
        <dbReference type="NCBIfam" id="TIGR00188"/>
    </source>
</evidence>
<evidence type="ECO:0000256" key="1">
    <source>
        <dbReference type="ARBA" id="ARBA00002663"/>
    </source>
</evidence>
<dbReference type="AlphaFoldDB" id="A0A2T2WU24"/>
<dbReference type="PANTHER" id="PTHR33992">
    <property type="entry name" value="RIBONUCLEASE P PROTEIN COMPONENT"/>
    <property type="match status" value="1"/>
</dbReference>
<proteinExistence type="inferred from homology"/>
<dbReference type="SUPFAM" id="SSF54211">
    <property type="entry name" value="Ribosomal protein S5 domain 2-like"/>
    <property type="match status" value="1"/>
</dbReference>
<reference evidence="9 10" key="1">
    <citation type="journal article" date="2014" name="BMC Genomics">
        <title>Comparison of environmental and isolate Sulfobacillus genomes reveals diverse carbon, sulfur, nitrogen, and hydrogen metabolisms.</title>
        <authorList>
            <person name="Justice N.B."/>
            <person name="Norman A."/>
            <person name="Brown C.T."/>
            <person name="Singh A."/>
            <person name="Thomas B.C."/>
            <person name="Banfield J.F."/>
        </authorList>
    </citation>
    <scope>NUCLEOTIDE SEQUENCE [LARGE SCALE GENOMIC DNA]</scope>
    <source>
        <strain evidence="9">AMDSBA1</strain>
    </source>
</reference>
<dbReference type="Pfam" id="PF00825">
    <property type="entry name" value="Ribonuclease_P"/>
    <property type="match status" value="1"/>
</dbReference>
<evidence type="ECO:0000256" key="6">
    <source>
        <dbReference type="ARBA" id="ARBA00022884"/>
    </source>
</evidence>
<keyword evidence="2 7" id="KW-0819">tRNA processing</keyword>
<comment type="function">
    <text evidence="1 7">RNaseP catalyzes the removal of the 5'-leader sequence from pre-tRNA to produce the mature 5'-terminus. It can also cleave other RNA substrates such as 4.5S RNA. The protein component plays an auxiliary but essential role in vivo by binding to the 5'-leader sequence and broadening the substrate specificity of the ribozyme.</text>
</comment>
<evidence type="ECO:0000313" key="9">
    <source>
        <dbReference type="EMBL" id="PSR25722.1"/>
    </source>
</evidence>
<dbReference type="GO" id="GO:0000049">
    <property type="term" value="F:tRNA binding"/>
    <property type="evidence" value="ECO:0007669"/>
    <property type="project" value="UniProtKB-UniRule"/>
</dbReference>
<evidence type="ECO:0000256" key="4">
    <source>
        <dbReference type="ARBA" id="ARBA00022759"/>
    </source>
</evidence>
<evidence type="ECO:0000256" key="3">
    <source>
        <dbReference type="ARBA" id="ARBA00022722"/>
    </source>
</evidence>
<dbReference type="InterPro" id="IPR000100">
    <property type="entry name" value="RNase_P"/>
</dbReference>
<evidence type="ECO:0000313" key="10">
    <source>
        <dbReference type="Proteomes" id="UP000242699"/>
    </source>
</evidence>
<dbReference type="PANTHER" id="PTHR33992:SF1">
    <property type="entry name" value="RIBONUCLEASE P PROTEIN COMPONENT"/>
    <property type="match status" value="1"/>
</dbReference>
<protein>
    <recommendedName>
        <fullName evidence="7 8">Ribonuclease P protein component</fullName>
        <shortName evidence="7">RNase P protein</shortName>
        <shortName evidence="7">RNaseP protein</shortName>
        <ecNumber evidence="7 8">3.1.26.5</ecNumber>
    </recommendedName>
    <alternativeName>
        <fullName evidence="7">Protein C5</fullName>
    </alternativeName>
</protein>
<dbReference type="InterPro" id="IPR014721">
    <property type="entry name" value="Ribsml_uS5_D2-typ_fold_subgr"/>
</dbReference>
<gene>
    <name evidence="7 9" type="primary">rnpA</name>
    <name evidence="9" type="ORF">C7B43_16115</name>
</gene>
<keyword evidence="3 7" id="KW-0540">Nuclease</keyword>
<name>A0A2T2WU24_9FIRM</name>
<dbReference type="HAMAP" id="MF_00227">
    <property type="entry name" value="RNase_P"/>
    <property type="match status" value="1"/>
</dbReference>
<accession>A0A2T2WU24</accession>
<dbReference type="Gene3D" id="3.30.230.10">
    <property type="match status" value="1"/>
</dbReference>
<sequence length="117" mass="13507">MAQFHRLKKRSDFGRVFRLGRTVGDRNMVLFVLSCETVMPRVGFTTQRSAGSAVKRNRIRRRLRALFSIFAEEISPCGDLILLGKKPVLTEDWDVLVRSMRKLLLRAGCLKKERQSL</sequence>
<dbReference type="Proteomes" id="UP000242699">
    <property type="component" value="Unassembled WGS sequence"/>
</dbReference>
<comment type="subunit">
    <text evidence="7">Consists of a catalytic RNA component (M1 or rnpB) and a protein subunit.</text>
</comment>
<keyword evidence="6 7" id="KW-0694">RNA-binding</keyword>
<dbReference type="EMBL" id="PXYT01000050">
    <property type="protein sequence ID" value="PSR25722.1"/>
    <property type="molecule type" value="Genomic_DNA"/>
</dbReference>
<dbReference type="GO" id="GO:0004526">
    <property type="term" value="F:ribonuclease P activity"/>
    <property type="evidence" value="ECO:0007669"/>
    <property type="project" value="UniProtKB-UniRule"/>
</dbReference>
<evidence type="ECO:0000256" key="7">
    <source>
        <dbReference type="HAMAP-Rule" id="MF_00227"/>
    </source>
</evidence>
<dbReference type="EC" id="3.1.26.5" evidence="7 8"/>